<evidence type="ECO:0000313" key="3">
    <source>
        <dbReference type="Proteomes" id="UP000294194"/>
    </source>
</evidence>
<sequence length="515" mass="55497">MPGSIPRFVTVSLAAIAAGVTTALVFVLRAGGEGATNWPANWELRSSDNGVLFQLLQDVTAGRPLDWSFSPQVYVFPELPISALAFAVAGGDLYRYYLFVAVLNNVLLFLALYLVVRLLFRGEWLARASLAFLPLVALPLVGTTWLFSYHLAPTYYFGMYLLLVAVPAVFLVRTPWARAMLGAAIVLTAASNPLALVFAFPAFAAVLVLHANRSGWRSLGRPALLAGGILVATFLVRLVLSPLQGASPLAYVNGEIFAGRLANFPPYVEALWADVPTRVVLVIAALAALAVLAGAVVATVTLLRRRGETRELLVAVWFGLVPLGGLAGTAVLFITHTLYLWPVLVLPLVLVLLPLPPRWAPRALAIGVVGTLVLALFSGLPGTLGHPERYFGFRNDETRCLDESLPAGSEIGYATFSDARRLALPSARGIRLIPLKTDGSQAGWLANLDYLRADTGRFFFVNERGDEPAIDGGFITGTFGEPDQRLDCGDGRSIWLYTDDAKLDAIGAHFGTRDR</sequence>
<organism evidence="2 3">
    <name type="scientific">Glaciihabitans arcticus</name>
    <dbReference type="NCBI Taxonomy" id="2668039"/>
    <lineage>
        <taxon>Bacteria</taxon>
        <taxon>Bacillati</taxon>
        <taxon>Actinomycetota</taxon>
        <taxon>Actinomycetes</taxon>
        <taxon>Micrococcales</taxon>
        <taxon>Microbacteriaceae</taxon>
        <taxon>Glaciihabitans</taxon>
    </lineage>
</organism>
<name>A0A4Q9GRU7_9MICO</name>
<feature type="transmembrane region" description="Helical" evidence="1">
    <location>
        <begin position="96"/>
        <end position="116"/>
    </location>
</feature>
<feature type="transmembrane region" description="Helical" evidence="1">
    <location>
        <begin position="223"/>
        <end position="240"/>
    </location>
</feature>
<feature type="transmembrane region" description="Helical" evidence="1">
    <location>
        <begin position="363"/>
        <end position="384"/>
    </location>
</feature>
<protein>
    <recommendedName>
        <fullName evidence="4">Glycosyltransferase RgtA/B/C/D-like domain-containing protein</fullName>
    </recommendedName>
</protein>
<feature type="transmembrane region" description="Helical" evidence="1">
    <location>
        <begin position="339"/>
        <end position="356"/>
    </location>
</feature>
<comment type="caution">
    <text evidence="2">The sequence shown here is derived from an EMBL/GenBank/DDBJ whole genome shotgun (WGS) entry which is preliminary data.</text>
</comment>
<keyword evidence="1" id="KW-1133">Transmembrane helix</keyword>
<reference evidence="3" key="1">
    <citation type="submission" date="2019-02" db="EMBL/GenBank/DDBJ databases">
        <title>Glaciihabitans arcticus sp. nov., a psychrotolerant bacterium isolated from polar soil.</title>
        <authorList>
            <person name="Dahal R.H."/>
        </authorList>
    </citation>
    <scope>NUCLEOTIDE SEQUENCE [LARGE SCALE GENOMIC DNA]</scope>
    <source>
        <strain evidence="3">RP-3-7</strain>
    </source>
</reference>
<evidence type="ECO:0000313" key="2">
    <source>
        <dbReference type="EMBL" id="TBN56834.1"/>
    </source>
</evidence>
<feature type="transmembrane region" description="Helical" evidence="1">
    <location>
        <begin position="154"/>
        <end position="172"/>
    </location>
</feature>
<feature type="transmembrane region" description="Helical" evidence="1">
    <location>
        <begin position="279"/>
        <end position="300"/>
    </location>
</feature>
<feature type="transmembrane region" description="Helical" evidence="1">
    <location>
        <begin position="128"/>
        <end position="147"/>
    </location>
</feature>
<gene>
    <name evidence="2" type="ORF">EYE40_05150</name>
</gene>
<evidence type="ECO:0008006" key="4">
    <source>
        <dbReference type="Google" id="ProtNLM"/>
    </source>
</evidence>
<dbReference type="AlphaFoldDB" id="A0A4Q9GRU7"/>
<dbReference type="Proteomes" id="UP000294194">
    <property type="component" value="Unassembled WGS sequence"/>
</dbReference>
<evidence type="ECO:0000256" key="1">
    <source>
        <dbReference type="SAM" id="Phobius"/>
    </source>
</evidence>
<feature type="transmembrane region" description="Helical" evidence="1">
    <location>
        <begin position="184"/>
        <end position="211"/>
    </location>
</feature>
<keyword evidence="1" id="KW-0812">Transmembrane</keyword>
<keyword evidence="1" id="KW-0472">Membrane</keyword>
<proteinExistence type="predicted"/>
<accession>A0A4Q9GRU7</accession>
<feature type="transmembrane region" description="Helical" evidence="1">
    <location>
        <begin position="312"/>
        <end position="333"/>
    </location>
</feature>
<keyword evidence="3" id="KW-1185">Reference proteome</keyword>
<dbReference type="RefSeq" id="WP_130980944.1">
    <property type="nucleotide sequence ID" value="NZ_SISG01000001.1"/>
</dbReference>
<dbReference type="EMBL" id="SISG01000001">
    <property type="protein sequence ID" value="TBN56834.1"/>
    <property type="molecule type" value="Genomic_DNA"/>
</dbReference>